<dbReference type="Proteomes" id="UP000241074">
    <property type="component" value="Chromosome"/>
</dbReference>
<dbReference type="AlphaFoldDB" id="A0A2P1PU14"/>
<reference evidence="1 2" key="1">
    <citation type="submission" date="2018-03" db="EMBL/GenBank/DDBJ databases">
        <title>Ahniella affigens gen. nov., sp. nov., a gammaproteobacterium isolated from sandy soil near a stream.</title>
        <authorList>
            <person name="Ko Y."/>
            <person name="Kim J.-H."/>
        </authorList>
    </citation>
    <scope>NUCLEOTIDE SEQUENCE [LARGE SCALE GENOMIC DNA]</scope>
    <source>
        <strain evidence="1 2">D13</strain>
    </source>
</reference>
<dbReference type="InterPro" id="IPR009003">
    <property type="entry name" value="Peptidase_S1_PA"/>
</dbReference>
<proteinExistence type="predicted"/>
<organism evidence="1 2">
    <name type="scientific">Ahniella affigens</name>
    <dbReference type="NCBI Taxonomy" id="2021234"/>
    <lineage>
        <taxon>Bacteria</taxon>
        <taxon>Pseudomonadati</taxon>
        <taxon>Pseudomonadota</taxon>
        <taxon>Gammaproteobacteria</taxon>
        <taxon>Lysobacterales</taxon>
        <taxon>Rhodanobacteraceae</taxon>
        <taxon>Ahniella</taxon>
    </lineage>
</organism>
<evidence type="ECO:0008006" key="3">
    <source>
        <dbReference type="Google" id="ProtNLM"/>
    </source>
</evidence>
<name>A0A2P1PU14_9GAMM</name>
<dbReference type="InterPro" id="IPR043504">
    <property type="entry name" value="Peptidase_S1_PA_chymotrypsin"/>
</dbReference>
<dbReference type="SUPFAM" id="SSF50494">
    <property type="entry name" value="Trypsin-like serine proteases"/>
    <property type="match status" value="1"/>
</dbReference>
<dbReference type="KEGG" id="xba:C7S18_14495"/>
<dbReference type="EMBL" id="CP027860">
    <property type="protein sequence ID" value="AVP98325.1"/>
    <property type="molecule type" value="Genomic_DNA"/>
</dbReference>
<accession>A0A2P1PU14</accession>
<reference evidence="1 2" key="2">
    <citation type="submission" date="2018-03" db="EMBL/GenBank/DDBJ databases">
        <authorList>
            <person name="Keele B.F."/>
        </authorList>
    </citation>
    <scope>NUCLEOTIDE SEQUENCE [LARGE SCALE GENOMIC DNA]</scope>
    <source>
        <strain evidence="1 2">D13</strain>
    </source>
</reference>
<sequence>MLLLCLALMGNASADYDKEGKAIFKNLMTQHADAFVRVSYVMVSSYMGQEETQQSSTTGVIIDPKGLILVPRMVVEPSLPNMSKLTPEQRVSFKMSARDFQIHFPGEDKPLEAEALTSDADQGVGWLKIKSLGERKLKFVDIAATEPAEPGMSYYVVERLEERYGEKPIMSWGIIQGQIDLPQQAHIVTGALGLAFSARGKVLGYVSANFEGMGNDSFSMTGGLRMLLTPAKRLHSANLRAASLLNEPAAP</sequence>
<dbReference type="Gene3D" id="2.40.10.10">
    <property type="entry name" value="Trypsin-like serine proteases"/>
    <property type="match status" value="1"/>
</dbReference>
<evidence type="ECO:0000313" key="1">
    <source>
        <dbReference type="EMBL" id="AVP98325.1"/>
    </source>
</evidence>
<protein>
    <recommendedName>
        <fullName evidence="3">Serine protease</fullName>
    </recommendedName>
</protein>
<keyword evidence="2" id="KW-1185">Reference proteome</keyword>
<evidence type="ECO:0000313" key="2">
    <source>
        <dbReference type="Proteomes" id="UP000241074"/>
    </source>
</evidence>
<gene>
    <name evidence="1" type="ORF">C7S18_14495</name>
</gene>